<dbReference type="EC" id="5.4.99.12" evidence="4"/>
<evidence type="ECO:0000313" key="9">
    <source>
        <dbReference type="EMBL" id="AOY78612.2"/>
    </source>
</evidence>
<comment type="function">
    <text evidence="4">Formation of pseudouridine at positions 38, 39 and 40 in the anticodon stem and loop of transfer RNAs.</text>
</comment>
<dbReference type="FunFam" id="3.30.70.580:FF:000001">
    <property type="entry name" value="tRNA pseudouridine synthase A"/>
    <property type="match status" value="1"/>
</dbReference>
<evidence type="ECO:0000256" key="1">
    <source>
        <dbReference type="ARBA" id="ARBA00009375"/>
    </source>
</evidence>
<dbReference type="InterPro" id="IPR001406">
    <property type="entry name" value="PsdUridine_synth_TruA"/>
</dbReference>
<organism evidence="9 10">
    <name type="scientific">Moorena producens (strain JHB)</name>
    <dbReference type="NCBI Taxonomy" id="1454205"/>
    <lineage>
        <taxon>Bacteria</taxon>
        <taxon>Bacillati</taxon>
        <taxon>Cyanobacteriota</taxon>
        <taxon>Cyanophyceae</taxon>
        <taxon>Coleofasciculales</taxon>
        <taxon>Coleofasciculaceae</taxon>
        <taxon>Moorena</taxon>
    </lineage>
</organism>
<dbReference type="EMBL" id="CP017708">
    <property type="protein sequence ID" value="AOY78612.2"/>
    <property type="molecule type" value="Genomic_DNA"/>
</dbReference>
<feature type="domain" description="Pseudouridine synthase I TruA alpha/beta" evidence="8">
    <location>
        <begin position="152"/>
        <end position="254"/>
    </location>
</feature>
<evidence type="ECO:0000256" key="3">
    <source>
        <dbReference type="ARBA" id="ARBA00023235"/>
    </source>
</evidence>
<keyword evidence="2 4" id="KW-0819">tRNA processing</keyword>
<accession>A0A1D9FTD1</accession>
<comment type="catalytic activity">
    <reaction evidence="4 7">
        <text>uridine(38/39/40) in tRNA = pseudouridine(38/39/40) in tRNA</text>
        <dbReference type="Rhea" id="RHEA:22376"/>
        <dbReference type="Rhea" id="RHEA-COMP:10085"/>
        <dbReference type="Rhea" id="RHEA-COMP:10087"/>
        <dbReference type="ChEBI" id="CHEBI:65314"/>
        <dbReference type="ChEBI" id="CHEBI:65315"/>
        <dbReference type="EC" id="5.4.99.12"/>
    </reaction>
</comment>
<dbReference type="Gene3D" id="3.30.70.660">
    <property type="entry name" value="Pseudouridine synthase I, catalytic domain, C-terminal subdomain"/>
    <property type="match status" value="1"/>
</dbReference>
<comment type="similarity">
    <text evidence="1 4 7">Belongs to the tRNA pseudouridine synthase TruA family.</text>
</comment>
<proteinExistence type="inferred from homology"/>
<feature type="binding site" evidence="4 6">
    <location>
        <position position="118"/>
    </location>
    <ligand>
        <name>substrate</name>
    </ligand>
</feature>
<comment type="caution">
    <text evidence="4">Lacks conserved residue(s) required for the propagation of feature annotation.</text>
</comment>
<dbReference type="InterPro" id="IPR020103">
    <property type="entry name" value="PsdUridine_synth_cat_dom_sf"/>
</dbReference>
<dbReference type="InterPro" id="IPR020094">
    <property type="entry name" value="TruA/RsuA/RluB/E/F_N"/>
</dbReference>
<dbReference type="Pfam" id="PF01416">
    <property type="entry name" value="PseudoU_synth_1"/>
    <property type="match status" value="2"/>
</dbReference>
<gene>
    <name evidence="4 9" type="primary">truA</name>
    <name evidence="9" type="ORF">BJP36_00645</name>
</gene>
<dbReference type="SUPFAM" id="SSF55120">
    <property type="entry name" value="Pseudouridine synthase"/>
    <property type="match status" value="1"/>
</dbReference>
<reference evidence="10" key="1">
    <citation type="submission" date="2016-10" db="EMBL/GenBank/DDBJ databases">
        <title>Comparative genomics uncovers the prolific and rare metabolic potential of the cyanobacterial genus Moorea.</title>
        <authorList>
            <person name="Leao T."/>
            <person name="Castelao G."/>
            <person name="Korobeynikov A."/>
            <person name="Monroe E.A."/>
            <person name="Podell S."/>
            <person name="Glukhov E."/>
            <person name="Allen E."/>
            <person name="Gerwick W.H."/>
            <person name="Gerwick L."/>
        </authorList>
    </citation>
    <scope>NUCLEOTIDE SEQUENCE [LARGE SCALE GENOMIC DNA]</scope>
    <source>
        <strain evidence="10">JHB</strain>
    </source>
</reference>
<dbReference type="PANTHER" id="PTHR11142:SF0">
    <property type="entry name" value="TRNA PSEUDOURIDINE SYNTHASE-LIKE 1"/>
    <property type="match status" value="1"/>
</dbReference>
<keyword evidence="3 4" id="KW-0413">Isomerase</keyword>
<dbReference type="CDD" id="cd02570">
    <property type="entry name" value="PseudoU_synth_EcTruA"/>
    <property type="match status" value="1"/>
</dbReference>
<dbReference type="InterPro" id="IPR020097">
    <property type="entry name" value="PsdUridine_synth_TruA_a/b_dom"/>
</dbReference>
<evidence type="ECO:0000256" key="4">
    <source>
        <dbReference type="HAMAP-Rule" id="MF_00171"/>
    </source>
</evidence>
<evidence type="ECO:0000256" key="5">
    <source>
        <dbReference type="PIRSR" id="PIRSR001430-1"/>
    </source>
</evidence>
<dbReference type="AlphaFoldDB" id="A0A1D9FTD1"/>
<dbReference type="PANTHER" id="PTHR11142">
    <property type="entry name" value="PSEUDOURIDYLATE SYNTHASE"/>
    <property type="match status" value="1"/>
</dbReference>
<feature type="active site" description="Nucleophile" evidence="4 5">
    <location>
        <position position="60"/>
    </location>
</feature>
<dbReference type="Proteomes" id="UP000176944">
    <property type="component" value="Chromosome"/>
</dbReference>
<dbReference type="GO" id="GO:0031119">
    <property type="term" value="P:tRNA pseudouridine synthesis"/>
    <property type="evidence" value="ECO:0007669"/>
    <property type="project" value="UniProtKB-UniRule"/>
</dbReference>
<dbReference type="GO" id="GO:0003723">
    <property type="term" value="F:RNA binding"/>
    <property type="evidence" value="ECO:0007669"/>
    <property type="project" value="InterPro"/>
</dbReference>
<dbReference type="GO" id="GO:0160147">
    <property type="term" value="F:tRNA pseudouridine(38-40) synthase activity"/>
    <property type="evidence" value="ECO:0007669"/>
    <property type="project" value="UniProtKB-EC"/>
</dbReference>
<dbReference type="HAMAP" id="MF_00171">
    <property type="entry name" value="TruA"/>
    <property type="match status" value="1"/>
</dbReference>
<dbReference type="PIRSF" id="PIRSF001430">
    <property type="entry name" value="tRNA_psdUrid_synth"/>
    <property type="match status" value="1"/>
</dbReference>
<dbReference type="Gene3D" id="3.30.70.580">
    <property type="entry name" value="Pseudouridine synthase I, catalytic domain, N-terminal subdomain"/>
    <property type="match status" value="1"/>
</dbReference>
<dbReference type="InterPro" id="IPR020095">
    <property type="entry name" value="PsdUridine_synth_TruA_C"/>
</dbReference>
<evidence type="ECO:0000256" key="2">
    <source>
        <dbReference type="ARBA" id="ARBA00022694"/>
    </source>
</evidence>
<sequence>MSANDAKAIQRIALVIQYLGNNFYGWQRQPQHRSVQSEIETVLSTVQQRAITLYGAGRTDTGVHAAAQVAHFNATGPIPAHRWAAILNSRLPEDILVRASALVSPDWHARFSAIWRRYRYTIYTDACPNLFVQPFCWHYYQAPLDESLIQAALKPLLGKHHLAAFHRSNSGRSHSWVNVQAAECYRNGPFIHIEIQANGFLYGMVRLLVGMLVQVGIGKLTPEQFTDIWVNQQRDKVKHASPAKGLCLLRVGYPECPFPREIWYDTQPKFILPQLTG</sequence>
<comment type="subunit">
    <text evidence="4">Homodimer.</text>
</comment>
<feature type="domain" description="Pseudouridine synthase I TruA alpha/beta" evidence="8">
    <location>
        <begin position="16"/>
        <end position="111"/>
    </location>
</feature>
<dbReference type="NCBIfam" id="TIGR00071">
    <property type="entry name" value="hisT_truA"/>
    <property type="match status" value="1"/>
</dbReference>
<name>A0A1D9FTD1_MOOP1</name>
<evidence type="ECO:0000259" key="8">
    <source>
        <dbReference type="Pfam" id="PF01416"/>
    </source>
</evidence>
<evidence type="ECO:0000313" key="10">
    <source>
        <dbReference type="Proteomes" id="UP000176944"/>
    </source>
</evidence>
<evidence type="ECO:0000256" key="6">
    <source>
        <dbReference type="PIRSR" id="PIRSR001430-2"/>
    </source>
</evidence>
<protein>
    <recommendedName>
        <fullName evidence="4">tRNA pseudouridine synthase A</fullName>
        <ecNumber evidence="4">5.4.99.12</ecNumber>
    </recommendedName>
    <alternativeName>
        <fullName evidence="4">tRNA pseudouridine(38-40) synthase</fullName>
    </alternativeName>
    <alternativeName>
        <fullName evidence="4">tRNA pseudouridylate synthase I</fullName>
    </alternativeName>
    <alternativeName>
        <fullName evidence="4">tRNA-uridine isomerase I</fullName>
    </alternativeName>
</protein>
<evidence type="ECO:0000256" key="7">
    <source>
        <dbReference type="RuleBase" id="RU003792"/>
    </source>
</evidence>